<reference evidence="1 2" key="1">
    <citation type="submission" date="2022-09" db="EMBL/GenBank/DDBJ databases">
        <authorList>
            <person name="Palmer J.M."/>
        </authorList>
    </citation>
    <scope>NUCLEOTIDE SEQUENCE [LARGE SCALE GENOMIC DNA]</scope>
    <source>
        <strain evidence="1 2">DSM 7382</strain>
    </source>
</reference>
<gene>
    <name evidence="1" type="ORF">QCA50_019170</name>
</gene>
<accession>A0AAW0F9V8</accession>
<dbReference type="EMBL" id="JASBNA010000081">
    <property type="protein sequence ID" value="KAK7677858.1"/>
    <property type="molecule type" value="Genomic_DNA"/>
</dbReference>
<sequence length="144" mass="17053">MELHIICHDTCLICQELSYWNFSLFYHVIWVVPSHHCGRCLEYSVSMQRTCGLPYFIQLLQHTDYIRDTWPTRHSPYFCIETDCNERTQVNKILSHPPFSQVVRRSPPKVLLGETKMLPIRDSYNKTIVSRPEIVEEDNLLNLN</sequence>
<proteinExistence type="predicted"/>
<keyword evidence="2" id="KW-1185">Reference proteome</keyword>
<dbReference type="AlphaFoldDB" id="A0AAW0F9V8"/>
<name>A0AAW0F9V8_9APHY</name>
<evidence type="ECO:0000313" key="1">
    <source>
        <dbReference type="EMBL" id="KAK7677858.1"/>
    </source>
</evidence>
<organism evidence="1 2">
    <name type="scientific">Cerrena zonata</name>
    <dbReference type="NCBI Taxonomy" id="2478898"/>
    <lineage>
        <taxon>Eukaryota</taxon>
        <taxon>Fungi</taxon>
        <taxon>Dikarya</taxon>
        <taxon>Basidiomycota</taxon>
        <taxon>Agaricomycotina</taxon>
        <taxon>Agaricomycetes</taxon>
        <taxon>Polyporales</taxon>
        <taxon>Cerrenaceae</taxon>
        <taxon>Cerrena</taxon>
    </lineage>
</organism>
<evidence type="ECO:0000313" key="2">
    <source>
        <dbReference type="Proteomes" id="UP001385951"/>
    </source>
</evidence>
<protein>
    <submittedName>
        <fullName evidence="1">Uncharacterized protein</fullName>
    </submittedName>
</protein>
<dbReference type="Proteomes" id="UP001385951">
    <property type="component" value="Unassembled WGS sequence"/>
</dbReference>
<comment type="caution">
    <text evidence="1">The sequence shown here is derived from an EMBL/GenBank/DDBJ whole genome shotgun (WGS) entry which is preliminary data.</text>
</comment>